<dbReference type="EMBL" id="JFYZ01000003">
    <property type="protein sequence ID" value="EZP83338.1"/>
    <property type="molecule type" value="Genomic_DNA"/>
</dbReference>
<sequence>MPVREHRESLRDHMKSVGIGGVTGSRSRFASSGPDWGGPISFIDGDSAPNDVDGRDPPPWPVVGIGAHHEGGTEKLDTFVEDGFDPFQIRKAVEACPIAAATLVQLLRLLPSLGLKDGLVAESLAYAALQGSNEHRTWLARRAPPDAKRGPGAVRLVREGDTVIATLDRAGAGNAIDRSMRDALSEAFALVNLDPTITSITLRGEGRCFSVGADIGEFGTTLDPATAHAIRRRTLPANQAVLCADRFVAEIDGACVGAGLELAAFAGRVTATRRSWFQLPELAMGIIPGAGGCVSLTRRIGRHRTALLVLSGRRLSAKKALEWGLVDALVD</sequence>
<reference evidence="1 2" key="1">
    <citation type="submission" date="2014-03" db="EMBL/GenBank/DDBJ databases">
        <title>Whole genome sequence of Novosphingobium resinovorum KF1.</title>
        <authorList>
            <person name="Gan H.M."/>
            <person name="Gan H.Y."/>
            <person name="Chew T.H."/>
            <person name="Savka M.A."/>
        </authorList>
    </citation>
    <scope>NUCLEOTIDE SEQUENCE [LARGE SCALE GENOMIC DNA]</scope>
    <source>
        <strain evidence="1 2">KF1</strain>
    </source>
</reference>
<keyword evidence="1" id="KW-0413">Isomerase</keyword>
<evidence type="ECO:0000313" key="1">
    <source>
        <dbReference type="EMBL" id="EZP83338.1"/>
    </source>
</evidence>
<protein>
    <submittedName>
        <fullName evidence="1">Enoyl-CoA hydratase/isomerase</fullName>
    </submittedName>
</protein>
<evidence type="ECO:0000313" key="2">
    <source>
        <dbReference type="Proteomes" id="UP000024329"/>
    </source>
</evidence>
<dbReference type="PANTHER" id="PTHR11941">
    <property type="entry name" value="ENOYL-COA HYDRATASE-RELATED"/>
    <property type="match status" value="1"/>
</dbReference>
<dbReference type="GO" id="GO:0016853">
    <property type="term" value="F:isomerase activity"/>
    <property type="evidence" value="ECO:0007669"/>
    <property type="project" value="UniProtKB-KW"/>
</dbReference>
<dbReference type="InterPro" id="IPR001753">
    <property type="entry name" value="Enoyl-CoA_hydra/iso"/>
</dbReference>
<organism evidence="1 2">
    <name type="scientific">Novosphingobium resinovorum</name>
    <dbReference type="NCBI Taxonomy" id="158500"/>
    <lineage>
        <taxon>Bacteria</taxon>
        <taxon>Pseudomonadati</taxon>
        <taxon>Pseudomonadota</taxon>
        <taxon>Alphaproteobacteria</taxon>
        <taxon>Sphingomonadales</taxon>
        <taxon>Sphingomonadaceae</taxon>
        <taxon>Novosphingobium</taxon>
    </lineage>
</organism>
<comment type="caution">
    <text evidence="1">The sequence shown here is derived from an EMBL/GenBank/DDBJ whole genome shotgun (WGS) entry which is preliminary data.</text>
</comment>
<dbReference type="STRING" id="158500.BES08_04880"/>
<dbReference type="Proteomes" id="UP000024329">
    <property type="component" value="Unassembled WGS sequence"/>
</dbReference>
<dbReference type="AlphaFoldDB" id="A0A031K2X1"/>
<dbReference type="GO" id="GO:0006635">
    <property type="term" value="P:fatty acid beta-oxidation"/>
    <property type="evidence" value="ECO:0007669"/>
    <property type="project" value="TreeGrafter"/>
</dbReference>
<dbReference type="CDD" id="cd06558">
    <property type="entry name" value="crotonase-like"/>
    <property type="match status" value="1"/>
</dbReference>
<gene>
    <name evidence="1" type="ORF">BV97_01448</name>
</gene>
<proteinExistence type="predicted"/>
<dbReference type="RefSeq" id="WP_236727317.1">
    <property type="nucleotide sequence ID" value="NZ_JFYZ01000003.1"/>
</dbReference>
<dbReference type="eggNOG" id="COG1024">
    <property type="taxonomic scope" value="Bacteria"/>
</dbReference>
<dbReference type="InterPro" id="IPR029045">
    <property type="entry name" value="ClpP/crotonase-like_dom_sf"/>
</dbReference>
<dbReference type="Pfam" id="PF00378">
    <property type="entry name" value="ECH_1"/>
    <property type="match status" value="1"/>
</dbReference>
<dbReference type="SUPFAM" id="SSF52096">
    <property type="entry name" value="ClpP/crotonase"/>
    <property type="match status" value="1"/>
</dbReference>
<dbReference type="Gene3D" id="3.90.226.10">
    <property type="entry name" value="2-enoyl-CoA Hydratase, Chain A, domain 1"/>
    <property type="match status" value="1"/>
</dbReference>
<name>A0A031K2X1_9SPHN</name>
<accession>A0A031K2X1</accession>
<dbReference type="PANTHER" id="PTHR11941:SF54">
    <property type="entry name" value="ENOYL-COA HYDRATASE, MITOCHONDRIAL"/>
    <property type="match status" value="1"/>
</dbReference>